<dbReference type="AlphaFoldDB" id="A0A7X2ILD1"/>
<comment type="caution">
    <text evidence="6">The sequence shown here is derived from an EMBL/GenBank/DDBJ whole genome shotgun (WGS) entry which is preliminary data.</text>
</comment>
<dbReference type="GO" id="GO:0007165">
    <property type="term" value="P:signal transduction"/>
    <property type="evidence" value="ECO:0007669"/>
    <property type="project" value="InterPro"/>
</dbReference>
<dbReference type="InterPro" id="IPR002545">
    <property type="entry name" value="CheW-lke_dom"/>
</dbReference>
<evidence type="ECO:0000313" key="6">
    <source>
        <dbReference type="EMBL" id="MRV71863.1"/>
    </source>
</evidence>
<dbReference type="RefSeq" id="WP_154372858.1">
    <property type="nucleotide sequence ID" value="NZ_WKJJ01000005.1"/>
</dbReference>
<dbReference type="InterPro" id="IPR039315">
    <property type="entry name" value="CheW"/>
</dbReference>
<evidence type="ECO:0000259" key="5">
    <source>
        <dbReference type="PROSITE" id="PS50851"/>
    </source>
</evidence>
<evidence type="ECO:0000313" key="7">
    <source>
        <dbReference type="Proteomes" id="UP000446768"/>
    </source>
</evidence>
<dbReference type="SUPFAM" id="SSF50341">
    <property type="entry name" value="CheW-like"/>
    <property type="match status" value="1"/>
</dbReference>
<dbReference type="Gene3D" id="2.30.30.40">
    <property type="entry name" value="SH3 Domains"/>
    <property type="match status" value="1"/>
</dbReference>
<dbReference type="PANTHER" id="PTHR22617:SF45">
    <property type="entry name" value="CHEMOTAXIS PROTEIN CHEW"/>
    <property type="match status" value="1"/>
</dbReference>
<evidence type="ECO:0000256" key="2">
    <source>
        <dbReference type="ARBA" id="ARBA00021483"/>
    </source>
</evidence>
<protein>
    <recommendedName>
        <fullName evidence="2">Chemotaxis protein CheW</fullName>
    </recommendedName>
</protein>
<dbReference type="PANTHER" id="PTHR22617">
    <property type="entry name" value="CHEMOTAXIS SENSOR HISTIDINE KINASE-RELATED"/>
    <property type="match status" value="1"/>
</dbReference>
<evidence type="ECO:0000256" key="3">
    <source>
        <dbReference type="ARBA" id="ARBA00022490"/>
    </source>
</evidence>
<dbReference type="Proteomes" id="UP000446768">
    <property type="component" value="Unassembled WGS sequence"/>
</dbReference>
<evidence type="ECO:0000256" key="4">
    <source>
        <dbReference type="ARBA" id="ARBA00022500"/>
    </source>
</evidence>
<dbReference type="Gene3D" id="2.40.50.180">
    <property type="entry name" value="CheA-289, Domain 4"/>
    <property type="match status" value="1"/>
</dbReference>
<gene>
    <name evidence="6" type="ORF">GJ700_08985</name>
</gene>
<dbReference type="Pfam" id="PF01584">
    <property type="entry name" value="CheW"/>
    <property type="match status" value="1"/>
</dbReference>
<dbReference type="CDD" id="cd00732">
    <property type="entry name" value="CheW"/>
    <property type="match status" value="1"/>
</dbReference>
<organism evidence="6 7">
    <name type="scientific">Pseudoduganella rivuli</name>
    <dbReference type="NCBI Taxonomy" id="2666085"/>
    <lineage>
        <taxon>Bacteria</taxon>
        <taxon>Pseudomonadati</taxon>
        <taxon>Pseudomonadota</taxon>
        <taxon>Betaproteobacteria</taxon>
        <taxon>Burkholderiales</taxon>
        <taxon>Oxalobacteraceae</taxon>
        <taxon>Telluria group</taxon>
        <taxon>Pseudoduganella</taxon>
    </lineage>
</organism>
<dbReference type="GO" id="GO:0006935">
    <property type="term" value="P:chemotaxis"/>
    <property type="evidence" value="ECO:0007669"/>
    <property type="project" value="UniProtKB-KW"/>
</dbReference>
<feature type="domain" description="CheW-like" evidence="5">
    <location>
        <begin position="15"/>
        <end position="155"/>
    </location>
</feature>
<keyword evidence="4" id="KW-0145">Chemotaxis</keyword>
<keyword evidence="3" id="KW-0963">Cytoplasm</keyword>
<accession>A0A7X2ILD1</accession>
<dbReference type="PROSITE" id="PS50851">
    <property type="entry name" value="CHEW"/>
    <property type="match status" value="1"/>
</dbReference>
<proteinExistence type="predicted"/>
<sequence length="163" mass="17932">MADVIQANNAEDIAGREFLAFKLGKEEYGIDILKVQEIRGYEAVTRIASAPEFIKGVINLRGIIIPVVDMRIKFQLGEVVYDQFTVVIILNINGRIVGMVVDSVSDVTTLTPEQVKPSPEMGTAFSTEYIIGLGTIDERMLILVDIDRLMSSPDMGLNDQLAA</sequence>
<dbReference type="InterPro" id="IPR036061">
    <property type="entry name" value="CheW-like_dom_sf"/>
</dbReference>
<dbReference type="GO" id="GO:0005829">
    <property type="term" value="C:cytosol"/>
    <property type="evidence" value="ECO:0007669"/>
    <property type="project" value="TreeGrafter"/>
</dbReference>
<reference evidence="6 7" key="1">
    <citation type="submission" date="2019-11" db="EMBL/GenBank/DDBJ databases">
        <title>Novel species isolated from a subtropical stream in China.</title>
        <authorList>
            <person name="Lu H."/>
        </authorList>
    </citation>
    <scope>NUCLEOTIDE SEQUENCE [LARGE SCALE GENOMIC DNA]</scope>
    <source>
        <strain evidence="6 7">FT92W</strain>
    </source>
</reference>
<dbReference type="EMBL" id="WKJJ01000005">
    <property type="protein sequence ID" value="MRV71863.1"/>
    <property type="molecule type" value="Genomic_DNA"/>
</dbReference>
<keyword evidence="7" id="KW-1185">Reference proteome</keyword>
<comment type="subcellular location">
    <subcellularLocation>
        <location evidence="1">Cytoplasm</location>
    </subcellularLocation>
</comment>
<evidence type="ECO:0000256" key="1">
    <source>
        <dbReference type="ARBA" id="ARBA00004496"/>
    </source>
</evidence>
<name>A0A7X2ILD1_9BURK</name>
<dbReference type="FunFam" id="2.40.50.180:FF:000002">
    <property type="entry name" value="Chemotaxis protein CheW"/>
    <property type="match status" value="1"/>
</dbReference>
<dbReference type="SMART" id="SM00260">
    <property type="entry name" value="CheW"/>
    <property type="match status" value="1"/>
</dbReference>